<dbReference type="Pfam" id="PF07727">
    <property type="entry name" value="RVT_2"/>
    <property type="match status" value="1"/>
</dbReference>
<dbReference type="InterPro" id="IPR036875">
    <property type="entry name" value="Znf_CCHC_sf"/>
</dbReference>
<dbReference type="InterPro" id="IPR057670">
    <property type="entry name" value="SH3_retrovirus"/>
</dbReference>
<keyword evidence="3" id="KW-0064">Aspartyl protease</keyword>
<dbReference type="PROSITE" id="PS50994">
    <property type="entry name" value="INTEGRASE"/>
    <property type="match status" value="1"/>
</dbReference>
<evidence type="ECO:0000256" key="2">
    <source>
        <dbReference type="ARBA" id="ARBA00022723"/>
    </source>
</evidence>
<evidence type="ECO:0000256" key="7">
    <source>
        <dbReference type="SAM" id="MobiDB-lite"/>
    </source>
</evidence>
<dbReference type="InterPro" id="IPR039537">
    <property type="entry name" value="Retrotran_Ty1/copia-like"/>
</dbReference>
<sequence>MEPHQEGASIGRPPFLTGENYSHWKVRMQYFLKMQSEKVWNAVEFGWSPPKVLDREGRPTNVIKPKLEWDRGDNEASENNARAMYSIFNAISTDEFRRIATCTSAKEAWDILQVTHEGTNAVKVSKLQMLTSRFETIRMEDHENFGEFYAKLMDIVNSSFNLGEPIPNSKVVRKILRSLPERFRAKVTAIEESKDVDSLKVDELVGSLQTFEMTLGSPRKSKGIALNAIKEESLGSEGEGNEKMSDGEVARFARKFKKYMKFRKYKKKSNEDARKWNNSMGKSNVKDKKKDKSVKKDLEVECFKCGGKGHYATECPSKKKGKKAMQVTWSDSESCQSSEKESNASEECTNFTAFMASVIDEPLKKEVLSESCESSDSNGDEMSFDSAYETLYKECLSLKQEQVEWKTSKRSLIIEIKTLKGEEKSLLDKIAFLEGEHFDMKKMCDELKSENQVFKNELSLRKEESHPSSKRLSDLINLGRKSFDKRGLGFVDEATTPSSGKTIFVKSCEEVVPKKIPPKLKLHCTHCTKMGHTMDRCYARMFESFQRKLTNLMNESFTLRNRLLQGGKRVFMKDSNVPHYSGFQGSTSNGMTKVTNVKQIWVKKSELNCLVVHTALRASELHSWYFDSGCSRHMTGNRSFFTNFTEFDGGNVTFGDGNVASVKGKGTICAPGISNLEEVLYVEGLKANLISISQICDKKFNVQFSQNLCKVFDLNGNCVMIGLRTSDNCYAVANNEVIKGIPKLGKPSNPICGPCQKGKQTRSTHKRVDEILTSKPLELLHMDLMGPMRTESLGGKKYILVMVDDYSRYAWVAFLRDKSEAFINFKDIGIKHEFSAPRTPQQNGVVERKNRVLQEMARTMLNQHELPTHFWAEAINTACYTSNRTHMRPHTRKTCYELWKGKKPSVKYFRVFGSRCYVLKDHENLGKFESKSEEGIFLGYSSKSRAYRVYILSSKCMVESINVIVDDMGSRSRECDDDRIDVSKDIEVIEENLKMKKALNDEAWVDALHEELNQFSRNDVWFLVPRPKDVNVIGTKWIFKNKMDENGVIVRNKARLVAQGFKQIEGIDFDETFAPVARLESIRILLAVACVWKFKLFQMDVKSAFLNGILNEEVYVEQPKGFQDPRYPNHVYKLRKALYGLKQAPRAWHERLTSYLLKKGFMRGGADRTLFIRRNDEVFLVAQIYVDDIVFGSTSSECALDFAKEMKSEFEMSMVGELTYFLGFQVKQLKDGIFLSQSKYARELVKKFGLESTKHFRTPMPTNLKLSKDESGKGVEETLYRSMIGSLLYLTASRPDIAFSVGVCARYQACPKESHLIALKRIIRYIAGTLELGLWYPFDTHSDVACYTDADWAGNVDDRKSTSGGCFYIGNCLVAWMSKKQNSVSLSTAEAEYIAADKPQKVSFISFKFLPKSFFSRVSIDLLNVWIDPLCAQSCHREPLNDLHKFVPSPRALERCVDRSTKIDTTYAFVSNSISALIWFNSFGLMNQGVFVPEKNPSSLLFAVVWFVPAVVTGNLRRAQLSFSFLSAVGISVYCKLILSHCFSLCLSPVCRWTATPFPIADLVALGRHSFSRVYSRLFWVDYLGNMPPKCRKSKAPVKGSSSRTSKGARDENLSIIPSIQPPSIPKAPAKLQLMGFPSMRSRQNYVETSTLRFIVRELGWLPLANFTGSACAPIVRIHPKIIAEVLGIPLVQAPSVSDLEITSDLLDRVSIDLWGEVRGQLGSGNGCILLSRILHREPINLASCILDEMIFRGDPTVSKKEVLPFGILITQICQRAGVVFPVNSHFLMPMGPIDTSSWNRRQGQIKGALGSKKKVCHSRAKRKFGESDADSDVDSTVLAEICARFDALDEKISAQSTLLSEQISQLQSYMERGFSLIDGQMLCNMDQLHALEDFVHKHLS</sequence>
<dbReference type="SUPFAM" id="SSF56672">
    <property type="entry name" value="DNA/RNA polymerases"/>
    <property type="match status" value="1"/>
</dbReference>
<feature type="domain" description="Integrase catalytic" evidence="9">
    <location>
        <begin position="801"/>
        <end position="903"/>
    </location>
</feature>
<keyword evidence="4" id="KW-0378">Hydrolase</keyword>
<organism evidence="10 11">
    <name type="scientific">Vitis vinifera</name>
    <name type="common">Grape</name>
    <dbReference type="NCBI Taxonomy" id="29760"/>
    <lineage>
        <taxon>Eukaryota</taxon>
        <taxon>Viridiplantae</taxon>
        <taxon>Streptophyta</taxon>
        <taxon>Embryophyta</taxon>
        <taxon>Tracheophyta</taxon>
        <taxon>Spermatophyta</taxon>
        <taxon>Magnoliopsida</taxon>
        <taxon>eudicotyledons</taxon>
        <taxon>Gunneridae</taxon>
        <taxon>Pentapetalae</taxon>
        <taxon>rosids</taxon>
        <taxon>Vitales</taxon>
        <taxon>Vitaceae</taxon>
        <taxon>Viteae</taxon>
        <taxon>Vitis</taxon>
    </lineage>
</organism>
<dbReference type="Pfam" id="PF00098">
    <property type="entry name" value="zf-CCHC"/>
    <property type="match status" value="1"/>
</dbReference>
<dbReference type="InterPro" id="IPR012337">
    <property type="entry name" value="RNaseH-like_sf"/>
</dbReference>
<dbReference type="InterPro" id="IPR036397">
    <property type="entry name" value="RNaseH_sf"/>
</dbReference>
<dbReference type="CDD" id="cd09272">
    <property type="entry name" value="RNase_HI_RT_Ty1"/>
    <property type="match status" value="1"/>
</dbReference>
<dbReference type="PANTHER" id="PTHR42648:SF21">
    <property type="entry name" value="CYSTEINE-RICH RLK (RECEPTOR-LIKE PROTEIN KINASE) 8"/>
    <property type="match status" value="1"/>
</dbReference>
<dbReference type="GO" id="GO:0004190">
    <property type="term" value="F:aspartic-type endopeptidase activity"/>
    <property type="evidence" value="ECO:0007669"/>
    <property type="project" value="UniProtKB-KW"/>
</dbReference>
<evidence type="ECO:0000259" key="8">
    <source>
        <dbReference type="PROSITE" id="PS50158"/>
    </source>
</evidence>
<gene>
    <name evidence="10" type="primary">RE1_1002</name>
    <name evidence="10" type="ORF">CK203_079018</name>
</gene>
<evidence type="ECO:0000313" key="11">
    <source>
        <dbReference type="Proteomes" id="UP000288805"/>
    </source>
</evidence>
<dbReference type="SMART" id="SM00343">
    <property type="entry name" value="ZnF_C2HC"/>
    <property type="match status" value="2"/>
</dbReference>
<name>A0A438BYD0_VITVI</name>
<keyword evidence="5" id="KW-0863">Zinc-finger</keyword>
<dbReference type="SUPFAM" id="SSF53098">
    <property type="entry name" value="Ribonuclease H-like"/>
    <property type="match status" value="1"/>
</dbReference>
<dbReference type="InterPro" id="IPR001584">
    <property type="entry name" value="Integrase_cat-core"/>
</dbReference>
<dbReference type="Gene3D" id="4.10.60.10">
    <property type="entry name" value="Zinc finger, CCHC-type"/>
    <property type="match status" value="1"/>
</dbReference>
<dbReference type="Gene3D" id="3.30.420.10">
    <property type="entry name" value="Ribonuclease H-like superfamily/Ribonuclease H"/>
    <property type="match status" value="1"/>
</dbReference>
<dbReference type="GO" id="GO:0006508">
    <property type="term" value="P:proteolysis"/>
    <property type="evidence" value="ECO:0007669"/>
    <property type="project" value="UniProtKB-KW"/>
</dbReference>
<evidence type="ECO:0000313" key="10">
    <source>
        <dbReference type="EMBL" id="RVW16026.1"/>
    </source>
</evidence>
<feature type="region of interest" description="Disordered" evidence="7">
    <location>
        <begin position="270"/>
        <end position="292"/>
    </location>
</feature>
<evidence type="ECO:0000256" key="3">
    <source>
        <dbReference type="ARBA" id="ARBA00022750"/>
    </source>
</evidence>
<dbReference type="PROSITE" id="PS50158">
    <property type="entry name" value="ZF_CCHC"/>
    <property type="match status" value="1"/>
</dbReference>
<keyword evidence="6" id="KW-0175">Coiled coil</keyword>
<dbReference type="InterPro" id="IPR001878">
    <property type="entry name" value="Znf_CCHC"/>
</dbReference>
<feature type="domain" description="CCHC-type" evidence="8">
    <location>
        <begin position="302"/>
        <end position="317"/>
    </location>
</feature>
<reference evidence="10 11" key="1">
    <citation type="journal article" date="2018" name="PLoS Genet.">
        <title>Population sequencing reveals clonal diversity and ancestral inbreeding in the grapevine cultivar Chardonnay.</title>
        <authorList>
            <person name="Roach M.J."/>
            <person name="Johnson D.L."/>
            <person name="Bohlmann J."/>
            <person name="van Vuuren H.J."/>
            <person name="Jones S.J."/>
            <person name="Pretorius I.S."/>
            <person name="Schmidt S.A."/>
            <person name="Borneman A.R."/>
        </authorList>
    </citation>
    <scope>NUCLEOTIDE SEQUENCE [LARGE SCALE GENOMIC DNA]</scope>
    <source>
        <strain evidence="11">cv. Chardonnay</strain>
        <tissue evidence="10">Leaf</tissue>
    </source>
</reference>
<feature type="coiled-coil region" evidence="6">
    <location>
        <begin position="416"/>
        <end position="464"/>
    </location>
</feature>
<dbReference type="GO" id="GO:0008270">
    <property type="term" value="F:zinc ion binding"/>
    <property type="evidence" value="ECO:0007669"/>
    <property type="project" value="UniProtKB-KW"/>
</dbReference>
<evidence type="ECO:0000256" key="5">
    <source>
        <dbReference type="PROSITE-ProRule" id="PRU00047"/>
    </source>
</evidence>
<dbReference type="Pfam" id="PF25597">
    <property type="entry name" value="SH3_retrovirus"/>
    <property type="match status" value="1"/>
</dbReference>
<comment type="caution">
    <text evidence="10">The sequence shown here is derived from an EMBL/GenBank/DDBJ whole genome shotgun (WGS) entry which is preliminary data.</text>
</comment>
<dbReference type="Pfam" id="PF14223">
    <property type="entry name" value="Retrotran_gag_2"/>
    <property type="match status" value="1"/>
</dbReference>
<keyword evidence="1" id="KW-0645">Protease</keyword>
<proteinExistence type="predicted"/>
<evidence type="ECO:0000256" key="6">
    <source>
        <dbReference type="SAM" id="Coils"/>
    </source>
</evidence>
<evidence type="ECO:0000259" key="9">
    <source>
        <dbReference type="PROSITE" id="PS50994"/>
    </source>
</evidence>
<dbReference type="InterPro" id="IPR013103">
    <property type="entry name" value="RVT_2"/>
</dbReference>
<keyword evidence="5" id="KW-0862">Zinc</keyword>
<protein>
    <submittedName>
        <fullName evidence="10">Retrovirus-related Pol polyprotein from transposon RE1</fullName>
    </submittedName>
</protein>
<dbReference type="Proteomes" id="UP000288805">
    <property type="component" value="Unassembled WGS sequence"/>
</dbReference>
<dbReference type="InterPro" id="IPR054722">
    <property type="entry name" value="PolX-like_BBD"/>
</dbReference>
<keyword evidence="2" id="KW-0479">Metal-binding</keyword>
<dbReference type="GO" id="GO:0003676">
    <property type="term" value="F:nucleic acid binding"/>
    <property type="evidence" value="ECO:0007669"/>
    <property type="project" value="InterPro"/>
</dbReference>
<dbReference type="PANTHER" id="PTHR42648">
    <property type="entry name" value="TRANSPOSASE, PUTATIVE-RELATED"/>
    <property type="match status" value="1"/>
</dbReference>
<evidence type="ECO:0000256" key="4">
    <source>
        <dbReference type="ARBA" id="ARBA00022801"/>
    </source>
</evidence>
<evidence type="ECO:0000256" key="1">
    <source>
        <dbReference type="ARBA" id="ARBA00022670"/>
    </source>
</evidence>
<dbReference type="EMBL" id="QGNW01002591">
    <property type="protein sequence ID" value="RVW16026.1"/>
    <property type="molecule type" value="Genomic_DNA"/>
</dbReference>
<dbReference type="GO" id="GO:0015074">
    <property type="term" value="P:DNA integration"/>
    <property type="evidence" value="ECO:0007669"/>
    <property type="project" value="InterPro"/>
</dbReference>
<dbReference type="SUPFAM" id="SSF57756">
    <property type="entry name" value="Retrovirus zinc finger-like domains"/>
    <property type="match status" value="1"/>
</dbReference>
<dbReference type="InterPro" id="IPR043502">
    <property type="entry name" value="DNA/RNA_pol_sf"/>
</dbReference>
<accession>A0A438BYD0</accession>
<dbReference type="Pfam" id="PF22936">
    <property type="entry name" value="Pol_BBD"/>
    <property type="match status" value="1"/>
</dbReference>